<dbReference type="RefSeq" id="WP_139243536.1">
    <property type="nucleotide sequence ID" value="NZ_FNPK01000009.1"/>
</dbReference>
<dbReference type="EMBL" id="FNPK01000009">
    <property type="protein sequence ID" value="SDY39617.1"/>
    <property type="molecule type" value="Genomic_DNA"/>
</dbReference>
<dbReference type="GO" id="GO:0003677">
    <property type="term" value="F:DNA binding"/>
    <property type="evidence" value="ECO:0007669"/>
    <property type="project" value="InterPro"/>
</dbReference>
<evidence type="ECO:0000313" key="3">
    <source>
        <dbReference type="Proteomes" id="UP000199035"/>
    </source>
</evidence>
<evidence type="ECO:0000256" key="1">
    <source>
        <dbReference type="ARBA" id="ARBA00023172"/>
    </source>
</evidence>
<keyword evidence="3" id="KW-1185">Reference proteome</keyword>
<reference evidence="3" key="1">
    <citation type="submission" date="2016-10" db="EMBL/GenBank/DDBJ databases">
        <authorList>
            <person name="Varghese N."/>
            <person name="Submissions S."/>
        </authorList>
    </citation>
    <scope>NUCLEOTIDE SEQUENCE [LARGE SCALE GENOMIC DNA]</scope>
    <source>
        <strain evidence="3">ANC 5109</strain>
    </source>
</reference>
<gene>
    <name evidence="2" type="ORF">SAMN05421643_10991</name>
</gene>
<proteinExistence type="predicted"/>
<organism evidence="2 3">
    <name type="scientific">Acinetobacter kyonggiensis</name>
    <dbReference type="NCBI Taxonomy" id="595670"/>
    <lineage>
        <taxon>Bacteria</taxon>
        <taxon>Pseudomonadati</taxon>
        <taxon>Pseudomonadota</taxon>
        <taxon>Gammaproteobacteria</taxon>
        <taxon>Moraxellales</taxon>
        <taxon>Moraxellaceae</taxon>
        <taxon>Acinetobacter</taxon>
    </lineage>
</organism>
<dbReference type="Proteomes" id="UP000199035">
    <property type="component" value="Unassembled WGS sequence"/>
</dbReference>
<dbReference type="GO" id="GO:0015074">
    <property type="term" value="P:DNA integration"/>
    <property type="evidence" value="ECO:0007669"/>
    <property type="project" value="InterPro"/>
</dbReference>
<dbReference type="GO" id="GO:0006310">
    <property type="term" value="P:DNA recombination"/>
    <property type="evidence" value="ECO:0007669"/>
    <property type="project" value="UniProtKB-KW"/>
</dbReference>
<dbReference type="SUPFAM" id="SSF56349">
    <property type="entry name" value="DNA breaking-rejoining enzymes"/>
    <property type="match status" value="1"/>
</dbReference>
<dbReference type="InterPro" id="IPR013762">
    <property type="entry name" value="Integrase-like_cat_sf"/>
</dbReference>
<protein>
    <submittedName>
        <fullName evidence="2">Phage integrase family protein</fullName>
    </submittedName>
</protein>
<evidence type="ECO:0000313" key="2">
    <source>
        <dbReference type="EMBL" id="SDY39617.1"/>
    </source>
</evidence>
<sequence>MKFSESKTVQQNLFANENGWREIPDFIISREGKKVNTASDLWNLPYAIDTSSSKLDFSKIPNENFKWVLKSFVIEKIEKVSTHAGLQHFQDIWAKFFRNNIEVINSAPDIEETLISVVESAINLGRAEHKLWTLYRPIQWYLYGAEHYPELGFSTAYASILETMSIPGNPKGEAVRMEDPDSGPLNHSLELPLLIKALKTDQSKEFEHLQEKAAVALSIAYGRNPANLTFLRHSDFVNLTEGSDDPVYVLRIPRIKKRLVNPRDDYTEEFIDSTFADYIHDLIKANNEANVVLYHERKRVPNPEPIFINIEGNKAALLSGDFENAYNFSSAMITSLIKGFVKRHNIISPLTKELMHVSARRLRYTLATGLAAEGISKAALARILDHTDTQHVNVYFELTGKIVIQLDKAIAKGFSQYLSYFSGQIIDSSKDAINGDNPEKHLVFTGDQIEGEIKDIGVCGEASICHLDPPFSCYLCPKFQPYKHADHEYVLESLLNSRNERLEKYENARLGIQLDEVIFAVAQVAEACKKEYV</sequence>
<dbReference type="Gene3D" id="1.10.443.10">
    <property type="entry name" value="Intergrase catalytic core"/>
    <property type="match status" value="1"/>
</dbReference>
<dbReference type="InterPro" id="IPR011010">
    <property type="entry name" value="DNA_brk_join_enz"/>
</dbReference>
<keyword evidence="1" id="KW-0233">DNA recombination</keyword>
<name>A0A1H3JIB3_9GAMM</name>
<dbReference type="AlphaFoldDB" id="A0A1H3JIB3"/>
<dbReference type="STRING" id="595670.SAMN05421643_10991"/>
<accession>A0A1H3JIB3</accession>